<name>A0A6J5ZW78_9ZZZZ</name>
<dbReference type="PANTHER" id="PTHR36156">
    <property type="entry name" value="SLR2101 PROTEIN"/>
    <property type="match status" value="1"/>
</dbReference>
<feature type="region of interest" description="Disordered" evidence="2">
    <location>
        <begin position="1"/>
        <end position="29"/>
    </location>
</feature>
<dbReference type="SUPFAM" id="SSF51182">
    <property type="entry name" value="RmlC-like cupins"/>
    <property type="match status" value="2"/>
</dbReference>
<dbReference type="EMBL" id="CAESAL010000104">
    <property type="protein sequence ID" value="CAB4346365.1"/>
    <property type="molecule type" value="Genomic_DNA"/>
</dbReference>
<dbReference type="CDD" id="cd02231">
    <property type="entry name" value="cupin_BLL6423-like"/>
    <property type="match status" value="1"/>
</dbReference>
<dbReference type="GO" id="GO:0003677">
    <property type="term" value="F:DNA binding"/>
    <property type="evidence" value="ECO:0007669"/>
    <property type="project" value="UniProtKB-KW"/>
</dbReference>
<dbReference type="InterPro" id="IPR047142">
    <property type="entry name" value="OryJ/VirC-like"/>
</dbReference>
<evidence type="ECO:0000256" key="2">
    <source>
        <dbReference type="SAM" id="MobiDB-lite"/>
    </source>
</evidence>
<accession>A0A6J5ZW78</accession>
<protein>
    <submittedName>
        <fullName evidence="4">Unannotated protein</fullName>
    </submittedName>
</protein>
<sequence length="404" mass="42775">MVVGDESFDDEQAEAAAPSTTTPITAAKKRKEDLCRIVPPRSLLINVEIFSQPRRSMRPRTYDHAMSQTFVRRVVTGIDTAGRHVISGDGAAPNTIETDTVAVSEVLWIDGPLLSIGDSPDKDNSGFALEPPPGGASARVIRMPGIPVGADPDTTWLRVAGDDAATPGMHATDTLDLMVVLEGSVVMGLEDGERTIGPGEFVVQRGTLHRWRPADESGWTYFVAMLRPDLNTKADIGGVKPATSGDKPVRRVVTGSSVVDGGAADHRVVTDSAVVDGGAAHGVSSPTTTITDLWHTGGPLQSVEQGGDPDGPWSLVPPAGGLWFRLVELTPAPPSEDGWHFTPTIDVDVVLRGRVLLELPDGVQTELGPGDVVIQRGTNHRWTALGDEQFAMATVMIDATADNA</sequence>
<feature type="compositionally biased region" description="Acidic residues" evidence="2">
    <location>
        <begin position="1"/>
        <end position="13"/>
    </location>
</feature>
<gene>
    <name evidence="4" type="ORF">UFOPK3331_01830</name>
</gene>
<dbReference type="PANTHER" id="PTHR36156:SF2">
    <property type="entry name" value="CUPIN TYPE-2 DOMAIN-CONTAINING PROTEIN"/>
    <property type="match status" value="1"/>
</dbReference>
<dbReference type="AlphaFoldDB" id="A0A6J5ZW78"/>
<evidence type="ECO:0000259" key="3">
    <source>
        <dbReference type="Pfam" id="PF02311"/>
    </source>
</evidence>
<proteinExistence type="predicted"/>
<dbReference type="InterPro" id="IPR014710">
    <property type="entry name" value="RmlC-like_jellyroll"/>
</dbReference>
<dbReference type="Pfam" id="PF02311">
    <property type="entry name" value="AraC_binding"/>
    <property type="match status" value="1"/>
</dbReference>
<evidence type="ECO:0000256" key="1">
    <source>
        <dbReference type="ARBA" id="ARBA00023125"/>
    </source>
</evidence>
<dbReference type="GO" id="GO:0006355">
    <property type="term" value="P:regulation of DNA-templated transcription"/>
    <property type="evidence" value="ECO:0007669"/>
    <property type="project" value="InterPro"/>
</dbReference>
<dbReference type="Gene3D" id="2.60.120.10">
    <property type="entry name" value="Jelly Rolls"/>
    <property type="match status" value="2"/>
</dbReference>
<feature type="domain" description="AraC-type arabinose-binding/dimerisation" evidence="3">
    <location>
        <begin position="168"/>
        <end position="230"/>
    </location>
</feature>
<evidence type="ECO:0000313" key="4">
    <source>
        <dbReference type="EMBL" id="CAB4346365.1"/>
    </source>
</evidence>
<dbReference type="InterPro" id="IPR011051">
    <property type="entry name" value="RmlC_Cupin_sf"/>
</dbReference>
<dbReference type="InterPro" id="IPR003313">
    <property type="entry name" value="AraC-bd"/>
</dbReference>
<feature type="compositionally biased region" description="Low complexity" evidence="2">
    <location>
        <begin position="14"/>
        <end position="26"/>
    </location>
</feature>
<reference evidence="4" key="1">
    <citation type="submission" date="2020-05" db="EMBL/GenBank/DDBJ databases">
        <authorList>
            <person name="Chiriac C."/>
            <person name="Salcher M."/>
            <person name="Ghai R."/>
            <person name="Kavagutti S V."/>
        </authorList>
    </citation>
    <scope>NUCLEOTIDE SEQUENCE</scope>
</reference>
<organism evidence="4">
    <name type="scientific">freshwater metagenome</name>
    <dbReference type="NCBI Taxonomy" id="449393"/>
    <lineage>
        <taxon>unclassified sequences</taxon>
        <taxon>metagenomes</taxon>
        <taxon>ecological metagenomes</taxon>
    </lineage>
</organism>
<keyword evidence="1" id="KW-0238">DNA-binding</keyword>